<dbReference type="InterPro" id="IPR001387">
    <property type="entry name" value="Cro/C1-type_HTH"/>
</dbReference>
<dbReference type="Gene3D" id="1.10.260.40">
    <property type="entry name" value="lambda repressor-like DNA-binding domains"/>
    <property type="match status" value="1"/>
</dbReference>
<comment type="caution">
    <text evidence="4">The sequence shown here is derived from an EMBL/GenBank/DDBJ whole genome shotgun (WGS) entry which is preliminary data.</text>
</comment>
<evidence type="ECO:0000259" key="3">
    <source>
        <dbReference type="PROSITE" id="PS50943"/>
    </source>
</evidence>
<dbReference type="AlphaFoldDB" id="A0A6G2BCB7"/>
<dbReference type="SMART" id="SM00530">
    <property type="entry name" value="HTH_XRE"/>
    <property type="match status" value="1"/>
</dbReference>
<organism evidence="4 5">
    <name type="scientific">Streptomyces taklimakanensis</name>
    <dbReference type="NCBI Taxonomy" id="2569853"/>
    <lineage>
        <taxon>Bacteria</taxon>
        <taxon>Bacillati</taxon>
        <taxon>Actinomycetota</taxon>
        <taxon>Actinomycetes</taxon>
        <taxon>Kitasatosporales</taxon>
        <taxon>Streptomycetaceae</taxon>
        <taxon>Streptomyces</taxon>
    </lineage>
</organism>
<gene>
    <name evidence="4" type="ORF">F0L17_12205</name>
</gene>
<keyword evidence="2" id="KW-0812">Transmembrane</keyword>
<evidence type="ECO:0000256" key="1">
    <source>
        <dbReference type="SAM" id="MobiDB-lite"/>
    </source>
</evidence>
<evidence type="ECO:0000313" key="5">
    <source>
        <dbReference type="Proteomes" id="UP000473014"/>
    </source>
</evidence>
<dbReference type="Proteomes" id="UP000473014">
    <property type="component" value="Unassembled WGS sequence"/>
</dbReference>
<feature type="region of interest" description="Disordered" evidence="1">
    <location>
        <begin position="85"/>
        <end position="142"/>
    </location>
</feature>
<feature type="region of interest" description="Disordered" evidence="1">
    <location>
        <begin position="172"/>
        <end position="195"/>
    </location>
</feature>
<proteinExistence type="predicted"/>
<dbReference type="RefSeq" id="WP_155071098.1">
    <property type="nucleotide sequence ID" value="NZ_WIXO01000001.1"/>
</dbReference>
<dbReference type="SUPFAM" id="SSF47413">
    <property type="entry name" value="lambda repressor-like DNA-binding domains"/>
    <property type="match status" value="1"/>
</dbReference>
<dbReference type="Pfam" id="PF13560">
    <property type="entry name" value="HTH_31"/>
    <property type="match status" value="1"/>
</dbReference>
<protein>
    <submittedName>
        <fullName evidence="4">Helix-turn-helix domain-containing protein</fullName>
    </submittedName>
</protein>
<name>A0A6G2BCB7_9ACTN</name>
<dbReference type="InterPro" id="IPR010982">
    <property type="entry name" value="Lambda_DNA-bd_dom_sf"/>
</dbReference>
<feature type="compositionally biased region" description="Low complexity" evidence="1">
    <location>
        <begin position="130"/>
        <end position="141"/>
    </location>
</feature>
<dbReference type="CDD" id="cd00093">
    <property type="entry name" value="HTH_XRE"/>
    <property type="match status" value="1"/>
</dbReference>
<keyword evidence="5" id="KW-1185">Reference proteome</keyword>
<dbReference type="PROSITE" id="PS50943">
    <property type="entry name" value="HTH_CROC1"/>
    <property type="match status" value="1"/>
</dbReference>
<keyword evidence="2" id="KW-1133">Transmembrane helix</keyword>
<sequence>MAPKEAEVERFAEQVRALKERSGRSYGALARRLGVSASTLHRYGSGEAVPSGFAPVERLARLCGASPQEVLRLHRLWILADAARRPRTAAPAAPPPREPAERERTPDPVPAAEPEPEPESVPEPAPAVGPEPTGADAVPGRRASRPRRAVLLAAVVTIVAVAVTAVVTVAVTGSSAPGSPGSGTGGSAASPSGDTAEAPLVWTVDSDVWQSGCDHDYLIDREPEQVPPPPVEQDAGPWARSLGALDGGNTTVRVSLQGTSGRPVVVEALHVRVTERAAPVGWNAYRMSQGCGGALSPRHFDVDLDAPRPVARSVAGFDGMAGERIPAVSFPYTVTATDPEVLLVSARTTDCDCRWYLELEWSGGGRSGTVEITDDGRPFRTSGIGGAPVHQYADAEGRWTVGQG</sequence>
<dbReference type="EMBL" id="WIXO01000001">
    <property type="protein sequence ID" value="MTE19864.1"/>
    <property type="molecule type" value="Genomic_DNA"/>
</dbReference>
<dbReference type="OrthoDB" id="3359627at2"/>
<evidence type="ECO:0000313" key="4">
    <source>
        <dbReference type="EMBL" id="MTE19864.1"/>
    </source>
</evidence>
<feature type="transmembrane region" description="Helical" evidence="2">
    <location>
        <begin position="149"/>
        <end position="171"/>
    </location>
</feature>
<accession>A0A6G2BCB7</accession>
<feature type="domain" description="HTH cro/C1-type" evidence="3">
    <location>
        <begin position="15"/>
        <end position="70"/>
    </location>
</feature>
<evidence type="ECO:0000256" key="2">
    <source>
        <dbReference type="SAM" id="Phobius"/>
    </source>
</evidence>
<dbReference type="GO" id="GO:0003677">
    <property type="term" value="F:DNA binding"/>
    <property type="evidence" value="ECO:0007669"/>
    <property type="project" value="InterPro"/>
</dbReference>
<keyword evidence="2" id="KW-0472">Membrane</keyword>
<reference evidence="4 5" key="1">
    <citation type="submission" date="2019-11" db="EMBL/GenBank/DDBJ databases">
        <authorList>
            <person name="Yuan L."/>
        </authorList>
    </citation>
    <scope>NUCLEOTIDE SEQUENCE [LARGE SCALE GENOMIC DNA]</scope>
    <source>
        <strain evidence="4 5">TRM43335</strain>
    </source>
</reference>